<dbReference type="PANTHER" id="PTHR43157">
    <property type="entry name" value="PHOSPHATIDYLINOSITOL-GLYCAN BIOSYNTHESIS CLASS F PROTEIN-RELATED"/>
    <property type="match status" value="1"/>
</dbReference>
<dbReference type="Gene3D" id="3.40.50.720">
    <property type="entry name" value="NAD(P)-binding Rossmann-like Domain"/>
    <property type="match status" value="1"/>
</dbReference>
<organism evidence="2 3">
    <name type="scientific">Microdochium trichocladiopsis</name>
    <dbReference type="NCBI Taxonomy" id="1682393"/>
    <lineage>
        <taxon>Eukaryota</taxon>
        <taxon>Fungi</taxon>
        <taxon>Dikarya</taxon>
        <taxon>Ascomycota</taxon>
        <taxon>Pezizomycotina</taxon>
        <taxon>Sordariomycetes</taxon>
        <taxon>Xylariomycetidae</taxon>
        <taxon>Xylariales</taxon>
        <taxon>Microdochiaceae</taxon>
        <taxon>Microdochium</taxon>
    </lineage>
</organism>
<keyword evidence="1" id="KW-0560">Oxidoreductase</keyword>
<dbReference type="Proteomes" id="UP000756346">
    <property type="component" value="Unassembled WGS sequence"/>
</dbReference>
<dbReference type="InterPro" id="IPR036291">
    <property type="entry name" value="NAD(P)-bd_dom_sf"/>
</dbReference>
<evidence type="ECO:0008006" key="4">
    <source>
        <dbReference type="Google" id="ProtNLM"/>
    </source>
</evidence>
<dbReference type="Pfam" id="PF00106">
    <property type="entry name" value="adh_short"/>
    <property type="match status" value="1"/>
</dbReference>
<reference evidence="2" key="1">
    <citation type="journal article" date="2021" name="Nat. Commun.">
        <title>Genetic determinants of endophytism in the Arabidopsis root mycobiome.</title>
        <authorList>
            <person name="Mesny F."/>
            <person name="Miyauchi S."/>
            <person name="Thiergart T."/>
            <person name="Pickel B."/>
            <person name="Atanasova L."/>
            <person name="Karlsson M."/>
            <person name="Huettel B."/>
            <person name="Barry K.W."/>
            <person name="Haridas S."/>
            <person name="Chen C."/>
            <person name="Bauer D."/>
            <person name="Andreopoulos W."/>
            <person name="Pangilinan J."/>
            <person name="LaButti K."/>
            <person name="Riley R."/>
            <person name="Lipzen A."/>
            <person name="Clum A."/>
            <person name="Drula E."/>
            <person name="Henrissat B."/>
            <person name="Kohler A."/>
            <person name="Grigoriev I.V."/>
            <person name="Martin F.M."/>
            <person name="Hacquard S."/>
        </authorList>
    </citation>
    <scope>NUCLEOTIDE SEQUENCE</scope>
    <source>
        <strain evidence="2">MPI-CAGE-CH-0230</strain>
    </source>
</reference>
<dbReference type="SUPFAM" id="SSF51735">
    <property type="entry name" value="NAD(P)-binding Rossmann-fold domains"/>
    <property type="match status" value="1"/>
</dbReference>
<sequence length="331" mass="36026">MRAPNDNKFDPNTDISDLSGRVYVITGGSAGIGYGISAHLLQHNAARIYLLGNKEQHLDEAQQGLRQYGDASRVVELVQCDLASLRQTSLVAAQLAAKLDRLDALILNAGIGVGPYAESPEDGLDTHMQVNVISQHHLAMTLLPVLAKTKGSRLCLQSSEMHRIGTSGVRFLSLEEINHDIGPSSLYGRSKLAQILLMRAMYRQEGQEQEQQEIKAPVLIATHPGGVVTDQQDQAVEAYGLLGKIGVAAARPFMKDPVDQGCRPMLFAATADDVATLADDIYDGSYIVPDCKVADVSTQAQDEKLQERCWTLVQGILRDRLGTLVEREKAK</sequence>
<dbReference type="InterPro" id="IPR002347">
    <property type="entry name" value="SDR_fam"/>
</dbReference>
<dbReference type="RefSeq" id="XP_046011546.1">
    <property type="nucleotide sequence ID" value="XM_046161929.1"/>
</dbReference>
<comment type="caution">
    <text evidence="2">The sequence shown here is derived from an EMBL/GenBank/DDBJ whole genome shotgun (WGS) entry which is preliminary data.</text>
</comment>
<protein>
    <recommendedName>
        <fullName evidence="4">NAD(P)-binding protein</fullName>
    </recommendedName>
</protein>
<evidence type="ECO:0000313" key="3">
    <source>
        <dbReference type="Proteomes" id="UP000756346"/>
    </source>
</evidence>
<dbReference type="EMBL" id="JAGTJQ010000006">
    <property type="protein sequence ID" value="KAH7029258.1"/>
    <property type="molecule type" value="Genomic_DNA"/>
</dbReference>
<dbReference type="OrthoDB" id="191139at2759"/>
<dbReference type="GeneID" id="70191475"/>
<accession>A0A9P9BM49</accession>
<dbReference type="PRINTS" id="PR00081">
    <property type="entry name" value="GDHRDH"/>
</dbReference>
<gene>
    <name evidence="2" type="ORF">B0I36DRAFT_411095</name>
</gene>
<dbReference type="PANTHER" id="PTHR43157:SF31">
    <property type="entry name" value="PHOSPHATIDYLINOSITOL-GLYCAN BIOSYNTHESIS CLASS F PROTEIN"/>
    <property type="match status" value="1"/>
</dbReference>
<evidence type="ECO:0000256" key="1">
    <source>
        <dbReference type="ARBA" id="ARBA00023002"/>
    </source>
</evidence>
<name>A0A9P9BM49_9PEZI</name>
<proteinExistence type="predicted"/>
<evidence type="ECO:0000313" key="2">
    <source>
        <dbReference type="EMBL" id="KAH7029258.1"/>
    </source>
</evidence>
<dbReference type="AlphaFoldDB" id="A0A9P9BM49"/>
<dbReference type="GO" id="GO:0016491">
    <property type="term" value="F:oxidoreductase activity"/>
    <property type="evidence" value="ECO:0007669"/>
    <property type="project" value="UniProtKB-KW"/>
</dbReference>
<keyword evidence="3" id="KW-1185">Reference proteome</keyword>